<dbReference type="InterPro" id="IPR036389">
    <property type="entry name" value="RNase_III_sf"/>
</dbReference>
<comment type="similarity">
    <text evidence="4">Belongs to the MrnC RNase family.</text>
</comment>
<dbReference type="SUPFAM" id="SSF69065">
    <property type="entry name" value="RNase III domain-like"/>
    <property type="match status" value="1"/>
</dbReference>
<keyword evidence="2 4" id="KW-0255">Endonuclease</keyword>
<organism evidence="6 7">
    <name type="scientific">Listeria floridensis FSL S10-1187</name>
    <dbReference type="NCBI Taxonomy" id="1265817"/>
    <lineage>
        <taxon>Bacteria</taxon>
        <taxon>Bacillati</taxon>
        <taxon>Bacillota</taxon>
        <taxon>Bacilli</taxon>
        <taxon>Bacillales</taxon>
        <taxon>Listeriaceae</taxon>
        <taxon>Listeria</taxon>
    </lineage>
</organism>
<dbReference type="Gene3D" id="1.10.1520.10">
    <property type="entry name" value="Ribonuclease III domain"/>
    <property type="match status" value="1"/>
</dbReference>
<keyword evidence="1 4" id="KW-0540">Nuclease</keyword>
<comment type="subcellular location">
    <subcellularLocation>
        <location evidence="4">Cytoplasm</location>
    </subcellularLocation>
</comment>
<dbReference type="SMART" id="SM00535">
    <property type="entry name" value="RIBOc"/>
    <property type="match status" value="1"/>
</dbReference>
<keyword evidence="7" id="KW-1185">Reference proteome</keyword>
<protein>
    <recommendedName>
        <fullName evidence="4">Mini-ribonuclease 3</fullName>
        <shortName evidence="4">Mini-3</shortName>
        <shortName evidence="4">Mini-RNase 3</shortName>
        <ecNumber evidence="4">3.1.26.-</ecNumber>
    </recommendedName>
    <alternativeName>
        <fullName evidence="4">Mini-RNase III</fullName>
        <shortName evidence="4">Mini-III</shortName>
    </alternativeName>
</protein>
<keyword evidence="4" id="KW-0694">RNA-binding</keyword>
<comment type="subunit">
    <text evidence="4">Homodimer.</text>
</comment>
<comment type="caution">
    <text evidence="6">The sequence shown here is derived from an EMBL/GenBank/DDBJ whole genome shotgun (WGS) entry which is preliminary data.</text>
</comment>
<comment type="cofactor">
    <cofactor evidence="4">
        <name>Mg(2+)</name>
        <dbReference type="ChEBI" id="CHEBI:18420"/>
    </cofactor>
</comment>
<evidence type="ECO:0000256" key="2">
    <source>
        <dbReference type="ARBA" id="ARBA00022759"/>
    </source>
</evidence>
<dbReference type="EC" id="3.1.26.-" evidence="4"/>
<dbReference type="CDD" id="cd00593">
    <property type="entry name" value="RIBOc"/>
    <property type="match status" value="1"/>
</dbReference>
<keyword evidence="4" id="KW-0690">Ribosome biogenesis</keyword>
<comment type="function">
    <text evidence="4">Involved in correct processing of both the 5' and 3' ends of 23S rRNA precursor. Processes 30S rRNA precursor transcript even in absence of ribonuclease 3 (Rnc); Rnc processes 30S rRNA into smaller rRNA precursors.</text>
</comment>
<keyword evidence="4" id="KW-0963">Cytoplasm</keyword>
<dbReference type="InterPro" id="IPR008226">
    <property type="entry name" value="Mini3_fam"/>
</dbReference>
<reference evidence="6 7" key="1">
    <citation type="journal article" date="2014" name="Int. J. Syst. Evol. Microbiol.">
        <title>Listeria floridensis sp. nov., Listeria aquatica sp. nov., Listeria cornellensis sp. nov., Listeria riparia sp. nov. and Listeria grandensis sp. nov., from agricultural and natural environments.</title>
        <authorList>
            <person name="den Bakker H.C."/>
            <person name="Warchocki S."/>
            <person name="Wright E.M."/>
            <person name="Allred A.F."/>
            <person name="Ahlstrom C."/>
            <person name="Manuel C.S."/>
            <person name="Stasiewicz M.J."/>
            <person name="Burrell A."/>
            <person name="Roof S."/>
            <person name="Strawn L."/>
            <person name="Fortes E.D."/>
            <person name="Nightingale K.K."/>
            <person name="Kephart D."/>
            <person name="Wiedmann M."/>
        </authorList>
    </citation>
    <scope>NUCLEOTIDE SEQUENCE [LARGE SCALE GENOMIC DNA]</scope>
    <source>
        <strain evidence="6 7">FSL S10-1187</strain>
    </source>
</reference>
<evidence type="ECO:0000256" key="3">
    <source>
        <dbReference type="ARBA" id="ARBA00022801"/>
    </source>
</evidence>
<proteinExistence type="inferred from homology"/>
<dbReference type="Proteomes" id="UP000019249">
    <property type="component" value="Unassembled WGS sequence"/>
</dbReference>
<keyword evidence="3 4" id="KW-0378">Hydrolase</keyword>
<evidence type="ECO:0000256" key="1">
    <source>
        <dbReference type="ARBA" id="ARBA00022722"/>
    </source>
</evidence>
<keyword evidence="4" id="KW-0698">rRNA processing</keyword>
<keyword evidence="4" id="KW-0460">Magnesium</keyword>
<sequence>MPRMKDYKQLNGLALAYMGDAVYEKYVRERLLMFGKTKPNQLHKAATKYVSAKGQAKVLSVLREAGFLTEEEEAIFKRGRNAKSHAAPKNTDAVTYNLSTAFEAIIGYLYLGEDELRLIEWLERSVQIIEEGNLDGK</sequence>
<dbReference type="EMBL" id="AODF01000001">
    <property type="protein sequence ID" value="EUJ33851.1"/>
    <property type="molecule type" value="Genomic_DNA"/>
</dbReference>
<feature type="active site" evidence="4">
    <location>
        <position position="20"/>
    </location>
</feature>
<accession>A0ABP3B2R9</accession>
<dbReference type="RefSeq" id="WP_036095779.1">
    <property type="nucleotide sequence ID" value="NZ_AODF01000001.1"/>
</dbReference>
<dbReference type="HAMAP" id="MF_01468">
    <property type="entry name" value="RNase_Mini_III"/>
    <property type="match status" value="1"/>
</dbReference>
<evidence type="ECO:0000256" key="4">
    <source>
        <dbReference type="HAMAP-Rule" id="MF_01468"/>
    </source>
</evidence>
<evidence type="ECO:0000313" key="7">
    <source>
        <dbReference type="Proteomes" id="UP000019249"/>
    </source>
</evidence>
<evidence type="ECO:0000259" key="5">
    <source>
        <dbReference type="SMART" id="SM00535"/>
    </source>
</evidence>
<dbReference type="PIRSF" id="PIRSF005520">
    <property type="entry name" value="UCP005520"/>
    <property type="match status" value="1"/>
</dbReference>
<dbReference type="PANTHER" id="PTHR34276:SF1">
    <property type="entry name" value="MINI-RIBONUCLEASE 3"/>
    <property type="match status" value="1"/>
</dbReference>
<feature type="domain" description="RNase III" evidence="5">
    <location>
        <begin position="4"/>
        <end position="134"/>
    </location>
</feature>
<gene>
    <name evidence="4" type="primary">mrnC</name>
    <name evidence="6" type="ORF">MFLO_01455</name>
</gene>
<evidence type="ECO:0000313" key="6">
    <source>
        <dbReference type="EMBL" id="EUJ33851.1"/>
    </source>
</evidence>
<dbReference type="PANTHER" id="PTHR34276">
    <property type="entry name" value="MINI-RIBONUCLEASE 3"/>
    <property type="match status" value="1"/>
</dbReference>
<dbReference type="InterPro" id="IPR000999">
    <property type="entry name" value="RNase_III_dom"/>
</dbReference>
<dbReference type="Pfam" id="PF00636">
    <property type="entry name" value="Ribonuclease_3"/>
    <property type="match status" value="1"/>
</dbReference>
<name>A0ABP3B2R9_9LIST</name>
<keyword evidence="4" id="KW-0699">rRNA-binding</keyword>